<gene>
    <name evidence="2" type="ORF">C1645_879686</name>
</gene>
<evidence type="ECO:0008006" key="4">
    <source>
        <dbReference type="Google" id="ProtNLM"/>
    </source>
</evidence>
<proteinExistence type="predicted"/>
<keyword evidence="3" id="KW-1185">Reference proteome</keyword>
<dbReference type="PANTHER" id="PTHR37992">
    <property type="entry name" value="EXPRESSED PROTEIN"/>
    <property type="match status" value="1"/>
</dbReference>
<dbReference type="AlphaFoldDB" id="A0A397SQE2"/>
<dbReference type="OrthoDB" id="2332199at2759"/>
<dbReference type="STRING" id="658196.A0A397SQE2"/>
<feature type="transmembrane region" description="Helical" evidence="1">
    <location>
        <begin position="26"/>
        <end position="44"/>
    </location>
</feature>
<dbReference type="PANTHER" id="PTHR37992:SF1">
    <property type="entry name" value="DUF1774-DOMAIN-CONTAINING PROTEIN"/>
    <property type="match status" value="1"/>
</dbReference>
<feature type="transmembrane region" description="Helical" evidence="1">
    <location>
        <begin position="96"/>
        <end position="118"/>
    </location>
</feature>
<organism evidence="2 3">
    <name type="scientific">Glomus cerebriforme</name>
    <dbReference type="NCBI Taxonomy" id="658196"/>
    <lineage>
        <taxon>Eukaryota</taxon>
        <taxon>Fungi</taxon>
        <taxon>Fungi incertae sedis</taxon>
        <taxon>Mucoromycota</taxon>
        <taxon>Glomeromycotina</taxon>
        <taxon>Glomeromycetes</taxon>
        <taxon>Glomerales</taxon>
        <taxon>Glomeraceae</taxon>
        <taxon>Glomus</taxon>
    </lineage>
</organism>
<feature type="transmembrane region" description="Helical" evidence="1">
    <location>
        <begin position="229"/>
        <end position="246"/>
    </location>
</feature>
<name>A0A397SQE2_9GLOM</name>
<dbReference type="Proteomes" id="UP000265703">
    <property type="component" value="Unassembled WGS sequence"/>
</dbReference>
<dbReference type="EMBL" id="QKYT01000464">
    <property type="protein sequence ID" value="RIA84874.1"/>
    <property type="molecule type" value="Genomic_DNA"/>
</dbReference>
<keyword evidence="1" id="KW-0472">Membrane</keyword>
<reference evidence="2 3" key="1">
    <citation type="submission" date="2018-06" db="EMBL/GenBank/DDBJ databases">
        <title>Comparative genomics reveals the genomic features of Rhizophagus irregularis, R. cerebriforme, R. diaphanum and Gigaspora rosea, and their symbiotic lifestyle signature.</title>
        <authorList>
            <person name="Morin E."/>
            <person name="San Clemente H."/>
            <person name="Chen E.C.H."/>
            <person name="De La Providencia I."/>
            <person name="Hainaut M."/>
            <person name="Kuo A."/>
            <person name="Kohler A."/>
            <person name="Murat C."/>
            <person name="Tang N."/>
            <person name="Roy S."/>
            <person name="Loubradou J."/>
            <person name="Henrissat B."/>
            <person name="Grigoriev I.V."/>
            <person name="Corradi N."/>
            <person name="Roux C."/>
            <person name="Martin F.M."/>
        </authorList>
    </citation>
    <scope>NUCLEOTIDE SEQUENCE [LARGE SCALE GENOMIC DNA]</scope>
    <source>
        <strain evidence="2 3">DAOM 227022</strain>
    </source>
</reference>
<feature type="transmembrane region" description="Helical" evidence="1">
    <location>
        <begin position="199"/>
        <end position="222"/>
    </location>
</feature>
<evidence type="ECO:0000313" key="3">
    <source>
        <dbReference type="Proteomes" id="UP000265703"/>
    </source>
</evidence>
<evidence type="ECO:0000313" key="2">
    <source>
        <dbReference type="EMBL" id="RIA84874.1"/>
    </source>
</evidence>
<feature type="transmembrane region" description="Helical" evidence="1">
    <location>
        <begin position="124"/>
        <end position="146"/>
    </location>
</feature>
<evidence type="ECO:0000256" key="1">
    <source>
        <dbReference type="SAM" id="Phobius"/>
    </source>
</evidence>
<sequence length="310" mass="35197">MPPVSSHFDLTSIHPSSIQLKVLRTFNVLTILLSFFSNSYSIAFSHPNIGEISDKHPTYFTPSLTFVGIFWFILYCLQFGFAFFAQFSNIHIVQDVVENGVSWWFSLSNLFLCGWLFFWMRENFIISELFVLLILISTSIAHNWLITKYTPNHIPASVAYKIVTFTHIPFAMFVAFTWLDLFHNGFIAFASGYENVEYVNIAIVLAFILAIIGICWCITGVFSYGKRDGVVSFTIAWALLGVAVHQRETKSLSITCSVLALIQIIIIFIVWKKYGGNSIALLTSGSKPTRSRIASTRNDLREPLLPQHHE</sequence>
<comment type="caution">
    <text evidence="2">The sequence shown here is derived from an EMBL/GenBank/DDBJ whole genome shotgun (WGS) entry which is preliminary data.</text>
</comment>
<feature type="transmembrane region" description="Helical" evidence="1">
    <location>
        <begin position="158"/>
        <end position="179"/>
    </location>
</feature>
<protein>
    <recommendedName>
        <fullName evidence="4">DUF1774-domain-containing protein</fullName>
    </recommendedName>
</protein>
<dbReference type="InterPro" id="IPR013920">
    <property type="entry name" value="DUF1774_fun"/>
</dbReference>
<accession>A0A397SQE2</accession>
<keyword evidence="1" id="KW-0812">Transmembrane</keyword>
<keyword evidence="1" id="KW-1133">Transmembrane helix</keyword>
<feature type="transmembrane region" description="Helical" evidence="1">
    <location>
        <begin position="64"/>
        <end position="84"/>
    </location>
</feature>
<feature type="transmembrane region" description="Helical" evidence="1">
    <location>
        <begin position="252"/>
        <end position="271"/>
    </location>
</feature>